<keyword evidence="2" id="KW-1185">Reference proteome</keyword>
<evidence type="ECO:0000313" key="2">
    <source>
        <dbReference type="Proteomes" id="UP000678499"/>
    </source>
</evidence>
<evidence type="ECO:0000313" key="1">
    <source>
        <dbReference type="EMBL" id="CAD7277535.1"/>
    </source>
</evidence>
<reference evidence="1" key="1">
    <citation type="submission" date="2020-11" db="EMBL/GenBank/DDBJ databases">
        <authorList>
            <person name="Tran Van P."/>
        </authorList>
    </citation>
    <scope>NUCLEOTIDE SEQUENCE</scope>
</reference>
<name>A0A7R9BP18_9CRUS</name>
<gene>
    <name evidence="1" type="ORF">NMOB1V02_LOCUS5265</name>
</gene>
<dbReference type="EMBL" id="CAJPEX010000934">
    <property type="protein sequence ID" value="CAG0917687.1"/>
    <property type="molecule type" value="Genomic_DNA"/>
</dbReference>
<sequence>MPSKNYCKPPCHLYQQSFRRRSCDVQNREPCLVQPHDRKKYSTAPVLEQSEQRESAGGGGLHLMHVDLDSAPMALINTTVDPGINLKNCPSGKPCGKFCRISKEVHSPNNPAEEITRSDKVEGGKKLGSVNGGGFPVRVVSSLPDKKEGGHSQKGVGCETKNYHCRKNRSSSNHLSTLCSPQIKFGLLFHLPPLACSYLLPTPVNFVRLYTFPPPSVRKQMKQPAGLHTPHNNALPPPQYQQIPPHRSFSRPFTFQRSLHFTPSPGSSGTCEPMSVMPHNMRDLWMFSVPPPLTGAAGIGDVGASGLAQFREHQQRLPASRGFVGGDVQLPFQPPANLLQQYGDALVSPFDHLQSVPSRGSEAERFSALSSEIWSFCSSSSLQSDRVPLAVGGLVSISLMALGDGVEAPTPVALAEYFLPAPESVVAPLLSELTFLQCHVKSSVGQEFVGIPEWSLFFVKQIMKGVMLEKGMLECELHGGGRRASGDYTFTVFLAFEVNHEADFRSNSNIRSVCSSYAGGDLCTSALLGFGSIVRIGIVLTWLELVYVDGYVAVHGFL</sequence>
<dbReference type="EMBL" id="OA882971">
    <property type="protein sequence ID" value="CAD7277535.1"/>
    <property type="molecule type" value="Genomic_DNA"/>
</dbReference>
<proteinExistence type="predicted"/>
<organism evidence="1">
    <name type="scientific">Notodromas monacha</name>
    <dbReference type="NCBI Taxonomy" id="399045"/>
    <lineage>
        <taxon>Eukaryota</taxon>
        <taxon>Metazoa</taxon>
        <taxon>Ecdysozoa</taxon>
        <taxon>Arthropoda</taxon>
        <taxon>Crustacea</taxon>
        <taxon>Oligostraca</taxon>
        <taxon>Ostracoda</taxon>
        <taxon>Podocopa</taxon>
        <taxon>Podocopida</taxon>
        <taxon>Cypridocopina</taxon>
        <taxon>Cypridoidea</taxon>
        <taxon>Cyprididae</taxon>
        <taxon>Notodromas</taxon>
    </lineage>
</organism>
<accession>A0A7R9BP18</accession>
<dbReference type="Proteomes" id="UP000678499">
    <property type="component" value="Unassembled WGS sequence"/>
</dbReference>
<dbReference type="AlphaFoldDB" id="A0A7R9BP18"/>
<protein>
    <submittedName>
        <fullName evidence="1">Uncharacterized protein</fullName>
    </submittedName>
</protein>